<dbReference type="InterPro" id="IPR019098">
    <property type="entry name" value="Histone_chaperone_domain_CHZ"/>
</dbReference>
<sequence>MSEETKEKRSLEGKKENTHEKSVEPKSKRRRRRNYDDYDAEVAKEETKANNDSAKSEINNGMGDSESDMDDAKLDALMGNEGEEEEDDLAEIDTSNIITSGRRTRGKVIDYKKTAEELDKKELGASSKNDAENNDEEDDDEDDDFKEQ</sequence>
<dbReference type="SMART" id="SM01082">
    <property type="entry name" value="CHZ"/>
    <property type="match status" value="1"/>
</dbReference>
<gene>
    <name evidence="10" type="primary">SMKI05G1080</name>
    <name evidence="10" type="ORF">SMKI_05G1080</name>
</gene>
<evidence type="ECO:0000256" key="8">
    <source>
        <dbReference type="SAM" id="MobiDB-lite"/>
    </source>
</evidence>
<reference evidence="10" key="1">
    <citation type="submission" date="2022-10" db="EMBL/GenBank/DDBJ databases">
        <authorList>
            <person name="Byrne P K."/>
        </authorList>
    </citation>
    <scope>NUCLEOTIDE SEQUENCE</scope>
    <source>
        <strain evidence="10">IFO1815</strain>
    </source>
</reference>
<proteinExistence type="inferred from homology"/>
<dbReference type="Pfam" id="PF09649">
    <property type="entry name" value="CHZ"/>
    <property type="match status" value="1"/>
</dbReference>
<keyword evidence="7" id="KW-0539">Nucleus</keyword>
<keyword evidence="6" id="KW-0143">Chaperone</keyword>
<dbReference type="GeneID" id="80917708"/>
<dbReference type="EMBL" id="OX365761">
    <property type="protein sequence ID" value="CAI4038497.1"/>
    <property type="molecule type" value="Genomic_DNA"/>
</dbReference>
<comment type="function">
    <text evidence="1">Forms a chaperone-bound H2A.Z-H2B complex that acts as a source for SWR1 complex-dependent H2A to H2A.Z histone replacement in chromatin.</text>
</comment>
<evidence type="ECO:0000256" key="1">
    <source>
        <dbReference type="ARBA" id="ARBA00002212"/>
    </source>
</evidence>
<feature type="domain" description="Histone chaperone" evidence="9">
    <location>
        <begin position="83"/>
        <end position="120"/>
    </location>
</feature>
<organism evidence="10 11">
    <name type="scientific">Saccharomyces mikatae IFO 1815</name>
    <dbReference type="NCBI Taxonomy" id="226126"/>
    <lineage>
        <taxon>Eukaryota</taxon>
        <taxon>Fungi</taxon>
        <taxon>Dikarya</taxon>
        <taxon>Ascomycota</taxon>
        <taxon>Saccharomycotina</taxon>
        <taxon>Saccharomycetes</taxon>
        <taxon>Saccharomycetales</taxon>
        <taxon>Saccharomycetaceae</taxon>
        <taxon>Saccharomyces</taxon>
    </lineage>
</organism>
<feature type="compositionally biased region" description="Basic and acidic residues" evidence="8">
    <location>
        <begin position="1"/>
        <end position="26"/>
    </location>
</feature>
<dbReference type="RefSeq" id="XP_056081612.1">
    <property type="nucleotide sequence ID" value="XM_056221863.1"/>
</dbReference>
<comment type="subcellular location">
    <subcellularLocation>
        <location evidence="2">Nucleus</location>
    </subcellularLocation>
</comment>
<dbReference type="AlphaFoldDB" id="A0AA35IZQ8"/>
<evidence type="ECO:0000259" key="9">
    <source>
        <dbReference type="SMART" id="SM01082"/>
    </source>
</evidence>
<feature type="compositionally biased region" description="Polar residues" evidence="8">
    <location>
        <begin position="50"/>
        <end position="59"/>
    </location>
</feature>
<dbReference type="GO" id="GO:0005634">
    <property type="term" value="C:nucleus"/>
    <property type="evidence" value="ECO:0007669"/>
    <property type="project" value="UniProtKB-SubCell"/>
</dbReference>
<evidence type="ECO:0000256" key="6">
    <source>
        <dbReference type="ARBA" id="ARBA00023186"/>
    </source>
</evidence>
<keyword evidence="11" id="KW-1185">Reference proteome</keyword>
<feature type="compositionally biased region" description="Basic and acidic residues" evidence="8">
    <location>
        <begin position="107"/>
        <end position="123"/>
    </location>
</feature>
<evidence type="ECO:0000313" key="11">
    <source>
        <dbReference type="Proteomes" id="UP001161438"/>
    </source>
</evidence>
<name>A0AA35IZQ8_SACMI</name>
<feature type="compositionally biased region" description="Acidic residues" evidence="8">
    <location>
        <begin position="132"/>
        <end position="148"/>
    </location>
</feature>
<dbReference type="Proteomes" id="UP001161438">
    <property type="component" value="Chromosome 5"/>
</dbReference>
<evidence type="ECO:0000256" key="2">
    <source>
        <dbReference type="ARBA" id="ARBA00004123"/>
    </source>
</evidence>
<feature type="region of interest" description="Disordered" evidence="8">
    <location>
        <begin position="1"/>
        <end position="71"/>
    </location>
</feature>
<evidence type="ECO:0000256" key="5">
    <source>
        <dbReference type="ARBA" id="ARBA00019831"/>
    </source>
</evidence>
<evidence type="ECO:0000256" key="3">
    <source>
        <dbReference type="ARBA" id="ARBA00008057"/>
    </source>
</evidence>
<feature type="region of interest" description="Disordered" evidence="8">
    <location>
        <begin position="106"/>
        <end position="148"/>
    </location>
</feature>
<evidence type="ECO:0000256" key="4">
    <source>
        <dbReference type="ARBA" id="ARBA00018732"/>
    </source>
</evidence>
<protein>
    <recommendedName>
        <fullName evidence="5">Histone H2A.Z-specific chaperone CHZ1</fullName>
    </recommendedName>
    <alternativeName>
        <fullName evidence="4">Histone H2A.Z-specific chaperone chz1</fullName>
    </alternativeName>
</protein>
<evidence type="ECO:0000313" key="10">
    <source>
        <dbReference type="EMBL" id="CAI4038497.1"/>
    </source>
</evidence>
<evidence type="ECO:0000256" key="7">
    <source>
        <dbReference type="ARBA" id="ARBA00023242"/>
    </source>
</evidence>
<comment type="similarity">
    <text evidence="3">Belongs to the CHZ1 family.</text>
</comment>
<accession>A0AA35IZQ8</accession>